<comment type="similarity">
    <text evidence="3 15">Belongs to the anthranilate synthase component I family.</text>
</comment>
<comment type="subunit">
    <text evidence="4 15">Heterotetramer consisting of two non-identical subunits: a beta subunit (TrpG) and a large alpha subunit (TrpE).</text>
</comment>
<evidence type="ECO:0000313" key="18">
    <source>
        <dbReference type="EMBL" id="TCO51718.1"/>
    </source>
</evidence>
<evidence type="ECO:0000256" key="11">
    <source>
        <dbReference type="ARBA" id="ARBA00023141"/>
    </source>
</evidence>
<comment type="pathway">
    <text evidence="2 15">Amino-acid biosynthesis; L-tryptophan biosynthesis; L-tryptophan from chorismate: step 1/5.</text>
</comment>
<keyword evidence="11 15" id="KW-0057">Aromatic amino acid biosynthesis</keyword>
<evidence type="ECO:0000256" key="7">
    <source>
        <dbReference type="ARBA" id="ARBA00022605"/>
    </source>
</evidence>
<dbReference type="PRINTS" id="PR00095">
    <property type="entry name" value="ANTSNTHASEI"/>
</dbReference>
<dbReference type="InterPro" id="IPR005801">
    <property type="entry name" value="ADC_synthase"/>
</dbReference>
<comment type="cofactor">
    <cofactor evidence="1 15">
        <name>Mg(2+)</name>
        <dbReference type="ChEBI" id="CHEBI:18420"/>
    </cofactor>
</comment>
<evidence type="ECO:0000256" key="14">
    <source>
        <dbReference type="ARBA" id="ARBA00047683"/>
    </source>
</evidence>
<sequence length="505" mass="55089">MTQTTQETILNSPSLETFREYAKDRRVIPVTRRLLADAETPIGVYGKLAAEREGTFLLESAENGGVWSRYSFIGVRSAATLTERDGQAVWLGNPPVGLPDHGDPLRALRETLEILHTPRLPDLPPLTGGMVGFLGYDAVRRLERLPDTTTDDLGLPELTFLFATDLAALDHETGEIWLIANAVNWDDSDERVDEAYADAVRRLDAMEADLAQPTPSYVVRANRTAEPEPHRQRSSAEYREAVEHAKEEIRAGEAFQIVVSQRFELQTTATALDIYRVLRRSNPSPYMYLVRLDGFDIVGSSPEALVKVTDNKVILHPIAGTRRRGATPEEDHALEEELRADAKERAEHLMLVDLGRNDVGRVCAPGTVEVVDFMDVRRYSHVMHLESTVTGRLAAGKTAFDALTAAFPAGTLSGAPKPRAMEIIDKLEVTRRGVYGGVVGYLDFAGDADTAIAIRTAVLRGTTAYVQAGAGIVADSDPAAEDAECRTKAAAVLNAIAVAGTFSEV</sequence>
<evidence type="ECO:0000259" key="16">
    <source>
        <dbReference type="Pfam" id="PF00425"/>
    </source>
</evidence>
<dbReference type="EC" id="4.1.3.27" evidence="5 15"/>
<organism evidence="18 19">
    <name type="scientific">Kribbella antiqua</name>
    <dbReference type="NCBI Taxonomy" id="2512217"/>
    <lineage>
        <taxon>Bacteria</taxon>
        <taxon>Bacillati</taxon>
        <taxon>Actinomycetota</taxon>
        <taxon>Actinomycetes</taxon>
        <taxon>Propionibacteriales</taxon>
        <taxon>Kribbellaceae</taxon>
        <taxon>Kribbella</taxon>
    </lineage>
</organism>
<keyword evidence="10 15" id="KW-0460">Magnesium</keyword>
<dbReference type="AlphaFoldDB" id="A0A4R2J4V1"/>
<proteinExistence type="inferred from homology"/>
<dbReference type="InterPro" id="IPR005256">
    <property type="entry name" value="Anth_synth_I_PabB"/>
</dbReference>
<dbReference type="PANTHER" id="PTHR11236:SF46">
    <property type="entry name" value="ANTHRANILATE SYNTHASE COMPONENT 1"/>
    <property type="match status" value="1"/>
</dbReference>
<dbReference type="InterPro" id="IPR015890">
    <property type="entry name" value="Chorismate_C"/>
</dbReference>
<dbReference type="PANTHER" id="PTHR11236">
    <property type="entry name" value="AMINOBENZOATE/ANTHRANILATE SYNTHASE"/>
    <property type="match status" value="1"/>
</dbReference>
<reference evidence="18 19" key="1">
    <citation type="journal article" date="2015" name="Stand. Genomic Sci.">
        <title>Genomic Encyclopedia of Bacterial and Archaeal Type Strains, Phase III: the genomes of soil and plant-associated and newly described type strains.</title>
        <authorList>
            <person name="Whitman W.B."/>
            <person name="Woyke T."/>
            <person name="Klenk H.P."/>
            <person name="Zhou Y."/>
            <person name="Lilburn T.G."/>
            <person name="Beck B.J."/>
            <person name="De Vos P."/>
            <person name="Vandamme P."/>
            <person name="Eisen J.A."/>
            <person name="Garrity G."/>
            <person name="Hugenholtz P."/>
            <person name="Kyrpides N.C."/>
        </authorList>
    </citation>
    <scope>NUCLEOTIDE SEQUENCE [LARGE SCALE GENOMIC DNA]</scope>
    <source>
        <strain evidence="18 19">VKM Ac-2541</strain>
    </source>
</reference>
<dbReference type="GO" id="GO:0046872">
    <property type="term" value="F:metal ion binding"/>
    <property type="evidence" value="ECO:0007669"/>
    <property type="project" value="UniProtKB-KW"/>
</dbReference>
<dbReference type="Pfam" id="PF00425">
    <property type="entry name" value="Chorismate_bind"/>
    <property type="match status" value="1"/>
</dbReference>
<dbReference type="RefSeq" id="WP_241995230.1">
    <property type="nucleotide sequence ID" value="NZ_SLWR01000001.1"/>
</dbReference>
<gene>
    <name evidence="15" type="primary">trpE</name>
    <name evidence="18" type="ORF">EV646_101712</name>
</gene>
<dbReference type="Proteomes" id="UP000295573">
    <property type="component" value="Unassembled WGS sequence"/>
</dbReference>
<evidence type="ECO:0000256" key="12">
    <source>
        <dbReference type="ARBA" id="ARBA00023239"/>
    </source>
</evidence>
<dbReference type="GO" id="GO:0000162">
    <property type="term" value="P:L-tryptophan biosynthetic process"/>
    <property type="evidence" value="ECO:0007669"/>
    <property type="project" value="UniProtKB-UniPathway"/>
</dbReference>
<comment type="caution">
    <text evidence="18">The sequence shown here is derived from an EMBL/GenBank/DDBJ whole genome shotgun (WGS) entry which is preliminary data.</text>
</comment>
<keyword evidence="7 15" id="KW-0028">Amino-acid biosynthesis</keyword>
<comment type="catalytic activity">
    <reaction evidence="14 15">
        <text>chorismate + L-glutamine = anthranilate + pyruvate + L-glutamate + H(+)</text>
        <dbReference type="Rhea" id="RHEA:21732"/>
        <dbReference type="ChEBI" id="CHEBI:15361"/>
        <dbReference type="ChEBI" id="CHEBI:15378"/>
        <dbReference type="ChEBI" id="CHEBI:16567"/>
        <dbReference type="ChEBI" id="CHEBI:29748"/>
        <dbReference type="ChEBI" id="CHEBI:29985"/>
        <dbReference type="ChEBI" id="CHEBI:58359"/>
        <dbReference type="EC" id="4.1.3.27"/>
    </reaction>
</comment>
<dbReference type="Gene3D" id="3.60.120.10">
    <property type="entry name" value="Anthranilate synthase"/>
    <property type="match status" value="1"/>
</dbReference>
<dbReference type="SUPFAM" id="SSF56322">
    <property type="entry name" value="ADC synthase"/>
    <property type="match status" value="1"/>
</dbReference>
<evidence type="ECO:0000256" key="3">
    <source>
        <dbReference type="ARBA" id="ARBA00009562"/>
    </source>
</evidence>
<accession>A0A4R2J4V1</accession>
<dbReference type="NCBIfam" id="TIGR00564">
    <property type="entry name" value="trpE_most"/>
    <property type="match status" value="1"/>
</dbReference>
<evidence type="ECO:0000313" key="19">
    <source>
        <dbReference type="Proteomes" id="UP000295573"/>
    </source>
</evidence>
<evidence type="ECO:0000256" key="4">
    <source>
        <dbReference type="ARBA" id="ARBA00011575"/>
    </source>
</evidence>
<evidence type="ECO:0000256" key="2">
    <source>
        <dbReference type="ARBA" id="ARBA00004873"/>
    </source>
</evidence>
<dbReference type="InterPro" id="IPR019999">
    <property type="entry name" value="Anth_synth_I-like"/>
</dbReference>
<evidence type="ECO:0000259" key="17">
    <source>
        <dbReference type="Pfam" id="PF04715"/>
    </source>
</evidence>
<keyword evidence="8 15" id="KW-0479">Metal-binding</keyword>
<comment type="function">
    <text evidence="13 15">Part of a heterotetrameric complex that catalyzes the two-step biosynthesis of anthranilate, an intermediate in the biosynthesis of L-tryptophan. In the first step, the glutamine-binding beta subunit (TrpG) of anthranilate synthase (AS) provides the glutamine amidotransferase activity which generates ammonia as a substrate that, along with chorismate, is used in the second step, catalyzed by the large alpha subunit of AS (TrpE) to produce anthranilate. In the absence of TrpG, TrpE can synthesize anthranilate directly from chorismate and high concentrations of ammonia.</text>
</comment>
<name>A0A4R2J4V1_9ACTN</name>
<dbReference type="InterPro" id="IPR006805">
    <property type="entry name" value="Anth_synth_I_N"/>
</dbReference>
<dbReference type="Pfam" id="PF04715">
    <property type="entry name" value="Anth_synt_I_N"/>
    <property type="match status" value="1"/>
</dbReference>
<evidence type="ECO:0000256" key="8">
    <source>
        <dbReference type="ARBA" id="ARBA00022723"/>
    </source>
</evidence>
<keyword evidence="9 15" id="KW-0822">Tryptophan biosynthesis</keyword>
<evidence type="ECO:0000256" key="10">
    <source>
        <dbReference type="ARBA" id="ARBA00022842"/>
    </source>
</evidence>
<evidence type="ECO:0000256" key="9">
    <source>
        <dbReference type="ARBA" id="ARBA00022822"/>
    </source>
</evidence>
<dbReference type="GO" id="GO:0004049">
    <property type="term" value="F:anthranilate synthase activity"/>
    <property type="evidence" value="ECO:0007669"/>
    <property type="project" value="UniProtKB-EC"/>
</dbReference>
<evidence type="ECO:0000256" key="15">
    <source>
        <dbReference type="RuleBase" id="RU364045"/>
    </source>
</evidence>
<keyword evidence="12 15" id="KW-0456">Lyase</keyword>
<dbReference type="EMBL" id="SLWR01000001">
    <property type="protein sequence ID" value="TCO51718.1"/>
    <property type="molecule type" value="Genomic_DNA"/>
</dbReference>
<protein>
    <recommendedName>
        <fullName evidence="6 15">Anthranilate synthase component 1</fullName>
        <ecNumber evidence="5 15">4.1.3.27</ecNumber>
    </recommendedName>
</protein>
<evidence type="ECO:0000256" key="6">
    <source>
        <dbReference type="ARBA" id="ARBA00020653"/>
    </source>
</evidence>
<keyword evidence="19" id="KW-1185">Reference proteome</keyword>
<evidence type="ECO:0000256" key="13">
    <source>
        <dbReference type="ARBA" id="ARBA00025634"/>
    </source>
</evidence>
<feature type="domain" description="Anthranilate synthase component I N-terminal" evidence="17">
    <location>
        <begin position="37"/>
        <end position="177"/>
    </location>
</feature>
<dbReference type="UniPathway" id="UPA00035">
    <property type="reaction ID" value="UER00040"/>
</dbReference>
<feature type="domain" description="Chorismate-utilising enzyme C-terminal" evidence="16">
    <location>
        <begin position="235"/>
        <end position="488"/>
    </location>
</feature>
<evidence type="ECO:0000256" key="1">
    <source>
        <dbReference type="ARBA" id="ARBA00001946"/>
    </source>
</evidence>
<evidence type="ECO:0000256" key="5">
    <source>
        <dbReference type="ARBA" id="ARBA00012266"/>
    </source>
</evidence>
<dbReference type="NCBIfam" id="NF010086">
    <property type="entry name" value="PRK13571.1"/>
    <property type="match status" value="1"/>
</dbReference>